<dbReference type="InterPro" id="IPR010982">
    <property type="entry name" value="Lambda_DNA-bd_dom_sf"/>
</dbReference>
<evidence type="ECO:0000259" key="1">
    <source>
        <dbReference type="PROSITE" id="PS50943"/>
    </source>
</evidence>
<dbReference type="Pfam" id="PF01381">
    <property type="entry name" value="HTH_3"/>
    <property type="match status" value="1"/>
</dbReference>
<organism evidence="2 3">
    <name type="scientific">Bacillus bingmayongensis</name>
    <dbReference type="NCBI Taxonomy" id="1150157"/>
    <lineage>
        <taxon>Bacteria</taxon>
        <taxon>Bacillati</taxon>
        <taxon>Bacillota</taxon>
        <taxon>Bacilli</taxon>
        <taxon>Bacillales</taxon>
        <taxon>Bacillaceae</taxon>
        <taxon>Bacillus</taxon>
    </lineage>
</organism>
<dbReference type="RefSeq" id="WP_374218194.1">
    <property type="nucleotide sequence ID" value="NZ_JAXOVW010000033.1"/>
</dbReference>
<dbReference type="PROSITE" id="PS50943">
    <property type="entry name" value="HTH_CROC1"/>
    <property type="match status" value="1"/>
</dbReference>
<feature type="domain" description="HTH cro/C1-type" evidence="1">
    <location>
        <begin position="7"/>
        <end position="62"/>
    </location>
</feature>
<dbReference type="InterPro" id="IPR001387">
    <property type="entry name" value="Cro/C1-type_HTH"/>
</dbReference>
<comment type="caution">
    <text evidence="2">The sequence shown here is derived from an EMBL/GenBank/DDBJ whole genome shotgun (WGS) entry which is preliminary data.</text>
</comment>
<dbReference type="Proteomes" id="UP001291930">
    <property type="component" value="Unassembled WGS sequence"/>
</dbReference>
<gene>
    <name evidence="2" type="ORF">U2I54_15435</name>
</gene>
<proteinExistence type="predicted"/>
<name>A0ABU5JYD1_9BACI</name>
<accession>A0ABU5JYD1</accession>
<dbReference type="SUPFAM" id="SSF47413">
    <property type="entry name" value="lambda repressor-like DNA-binding domains"/>
    <property type="match status" value="1"/>
</dbReference>
<sequence>MINTQRLKSLREENGHSLEFVSKVLGLKYKRSYHNVEKGESGLSIEKLKKLSEFYGVPIDELIK</sequence>
<keyword evidence="3" id="KW-1185">Reference proteome</keyword>
<reference evidence="3" key="1">
    <citation type="submission" date="2023-11" db="EMBL/GenBank/DDBJ databases">
        <title>Genome Sequence of Bacillus pseudomycoides stain BUPM19.</title>
        <authorList>
            <person name="Farhat A."/>
        </authorList>
    </citation>
    <scope>NUCLEOTIDE SEQUENCE [LARGE SCALE GENOMIC DNA]</scope>
    <source>
        <strain evidence="3">BUPM19</strain>
    </source>
</reference>
<dbReference type="SMART" id="SM00530">
    <property type="entry name" value="HTH_XRE"/>
    <property type="match status" value="1"/>
</dbReference>
<dbReference type="CDD" id="cd00093">
    <property type="entry name" value="HTH_XRE"/>
    <property type="match status" value="1"/>
</dbReference>
<dbReference type="EMBL" id="JAXOVW010000033">
    <property type="protein sequence ID" value="MDZ5608449.1"/>
    <property type="molecule type" value="Genomic_DNA"/>
</dbReference>
<dbReference type="Gene3D" id="1.10.260.40">
    <property type="entry name" value="lambda repressor-like DNA-binding domains"/>
    <property type="match status" value="1"/>
</dbReference>
<evidence type="ECO:0000313" key="2">
    <source>
        <dbReference type="EMBL" id="MDZ5608449.1"/>
    </source>
</evidence>
<evidence type="ECO:0000313" key="3">
    <source>
        <dbReference type="Proteomes" id="UP001291930"/>
    </source>
</evidence>
<protein>
    <submittedName>
        <fullName evidence="2">Helix-turn-helix transcriptional regulator</fullName>
    </submittedName>
</protein>